<organism evidence="7 8">
    <name type="scientific">Linum trigynum</name>
    <dbReference type="NCBI Taxonomy" id="586398"/>
    <lineage>
        <taxon>Eukaryota</taxon>
        <taxon>Viridiplantae</taxon>
        <taxon>Streptophyta</taxon>
        <taxon>Embryophyta</taxon>
        <taxon>Tracheophyta</taxon>
        <taxon>Spermatophyta</taxon>
        <taxon>Magnoliopsida</taxon>
        <taxon>eudicotyledons</taxon>
        <taxon>Gunneridae</taxon>
        <taxon>Pentapetalae</taxon>
        <taxon>rosids</taxon>
        <taxon>fabids</taxon>
        <taxon>Malpighiales</taxon>
        <taxon>Linaceae</taxon>
        <taxon>Linum</taxon>
    </lineage>
</organism>
<dbReference type="SUPFAM" id="SSF57850">
    <property type="entry name" value="RING/U-box"/>
    <property type="match status" value="1"/>
</dbReference>
<feature type="domain" description="RING-type" evidence="6">
    <location>
        <begin position="237"/>
        <end position="278"/>
    </location>
</feature>
<dbReference type="PANTHER" id="PTHR45931">
    <property type="entry name" value="SI:CH211-59O9.10"/>
    <property type="match status" value="1"/>
</dbReference>
<sequence>MTSASELFYQRRSRVGRLSTELPLGLEASSSDRGFHQNSGRRHHHGHSHNNNGAGRHDLDGYDTLRRSQHVRHACHRASERSSGRFDHVSRQYVSNNSFGQEASSTSGRPRVTSNERLPGAVLLARARLLERLRGVSLSGNRRNTRSAAFSISNGEHTFGDDLRAVDTGDWGTDVPAVWSPGGFPFHDSTSESERRQSPKKKPPGLSPEELVGLKMEVFTTYVAESGDDEGVSSRDCSICLESFSGGDELMRLPCGHRFHSVCLDPWVRACGDCPYCRRDIVSSRFCGMKT</sequence>
<keyword evidence="8" id="KW-1185">Reference proteome</keyword>
<reference evidence="7 8" key="1">
    <citation type="submission" date="2024-04" db="EMBL/GenBank/DDBJ databases">
        <authorList>
            <person name="Fracassetti M."/>
        </authorList>
    </citation>
    <scope>NUCLEOTIDE SEQUENCE [LARGE SCALE GENOMIC DNA]</scope>
</reference>
<proteinExistence type="predicted"/>
<dbReference type="InterPro" id="IPR013083">
    <property type="entry name" value="Znf_RING/FYVE/PHD"/>
</dbReference>
<protein>
    <recommendedName>
        <fullName evidence="6">RING-type domain-containing protein</fullName>
    </recommendedName>
</protein>
<keyword evidence="1" id="KW-0479">Metal-binding</keyword>
<evidence type="ECO:0000313" key="8">
    <source>
        <dbReference type="Proteomes" id="UP001497516"/>
    </source>
</evidence>
<dbReference type="GO" id="GO:0008270">
    <property type="term" value="F:zinc ion binding"/>
    <property type="evidence" value="ECO:0007669"/>
    <property type="project" value="UniProtKB-KW"/>
</dbReference>
<name>A0AAV2FMV2_9ROSI</name>
<evidence type="ECO:0000256" key="1">
    <source>
        <dbReference type="ARBA" id="ARBA00022723"/>
    </source>
</evidence>
<gene>
    <name evidence="7" type="ORF">LTRI10_LOCUS39165</name>
</gene>
<keyword evidence="3" id="KW-0862">Zinc</keyword>
<dbReference type="PROSITE" id="PS50089">
    <property type="entry name" value="ZF_RING_2"/>
    <property type="match status" value="1"/>
</dbReference>
<evidence type="ECO:0000313" key="7">
    <source>
        <dbReference type="EMBL" id="CAL1398963.1"/>
    </source>
</evidence>
<dbReference type="EMBL" id="OZ034820">
    <property type="protein sequence ID" value="CAL1398963.1"/>
    <property type="molecule type" value="Genomic_DNA"/>
</dbReference>
<dbReference type="Gene3D" id="3.30.40.10">
    <property type="entry name" value="Zinc/RING finger domain, C3HC4 (zinc finger)"/>
    <property type="match status" value="1"/>
</dbReference>
<accession>A0AAV2FMV2</accession>
<dbReference type="GO" id="GO:0005634">
    <property type="term" value="C:nucleus"/>
    <property type="evidence" value="ECO:0007669"/>
    <property type="project" value="TreeGrafter"/>
</dbReference>
<dbReference type="PANTHER" id="PTHR45931:SF3">
    <property type="entry name" value="RING ZINC FINGER-CONTAINING PROTEIN"/>
    <property type="match status" value="1"/>
</dbReference>
<dbReference type="GO" id="GO:0061630">
    <property type="term" value="F:ubiquitin protein ligase activity"/>
    <property type="evidence" value="ECO:0007669"/>
    <property type="project" value="TreeGrafter"/>
</dbReference>
<feature type="region of interest" description="Disordered" evidence="5">
    <location>
        <begin position="177"/>
        <end position="209"/>
    </location>
</feature>
<evidence type="ECO:0000256" key="5">
    <source>
        <dbReference type="SAM" id="MobiDB-lite"/>
    </source>
</evidence>
<dbReference type="Proteomes" id="UP001497516">
    <property type="component" value="Chromosome 7"/>
</dbReference>
<dbReference type="Pfam" id="PF13639">
    <property type="entry name" value="zf-RING_2"/>
    <property type="match status" value="1"/>
</dbReference>
<dbReference type="InterPro" id="IPR001841">
    <property type="entry name" value="Znf_RING"/>
</dbReference>
<evidence type="ECO:0000256" key="3">
    <source>
        <dbReference type="ARBA" id="ARBA00022833"/>
    </source>
</evidence>
<feature type="region of interest" description="Disordered" evidence="5">
    <location>
        <begin position="28"/>
        <end position="61"/>
    </location>
</feature>
<keyword evidence="2 4" id="KW-0863">Zinc-finger</keyword>
<evidence type="ECO:0000256" key="2">
    <source>
        <dbReference type="ARBA" id="ARBA00022771"/>
    </source>
</evidence>
<dbReference type="InterPro" id="IPR051834">
    <property type="entry name" value="RING_finger_E3_ligase"/>
</dbReference>
<dbReference type="GO" id="GO:0006511">
    <property type="term" value="P:ubiquitin-dependent protein catabolic process"/>
    <property type="evidence" value="ECO:0007669"/>
    <property type="project" value="TreeGrafter"/>
</dbReference>
<feature type="compositionally biased region" description="Basic residues" evidence="5">
    <location>
        <begin position="39"/>
        <end position="48"/>
    </location>
</feature>
<dbReference type="AlphaFoldDB" id="A0AAV2FMV2"/>
<dbReference type="SMART" id="SM00184">
    <property type="entry name" value="RING"/>
    <property type="match status" value="1"/>
</dbReference>
<evidence type="ECO:0000256" key="4">
    <source>
        <dbReference type="PROSITE-ProRule" id="PRU00175"/>
    </source>
</evidence>
<evidence type="ECO:0000259" key="6">
    <source>
        <dbReference type="PROSITE" id="PS50089"/>
    </source>
</evidence>